<dbReference type="PROSITE" id="PS00211">
    <property type="entry name" value="ABC_TRANSPORTER_1"/>
    <property type="match status" value="1"/>
</dbReference>
<evidence type="ECO:0000256" key="6">
    <source>
        <dbReference type="ARBA" id="ARBA00022840"/>
    </source>
</evidence>
<evidence type="ECO:0000313" key="11">
    <source>
        <dbReference type="Proteomes" id="UP000244016"/>
    </source>
</evidence>
<dbReference type="SMART" id="SM00382">
    <property type="entry name" value="AAA"/>
    <property type="match status" value="2"/>
</dbReference>
<sequence>MKPLVELEDVWFRYRGGRWVLKGVSLRLFPGDEVALIGANGSGKTTLARLLAGLYLPERGTVRLLGQPLADLKEGERARLRRRVAYVFPNPELQIVGPTVEEDVAYSLTRRGFSPAEMRARTEAVLSRFRLSSLRKTPPARLSGGERMRLVLAAAAVGAPVLYILDEATSFLDPPSRKELVEFVRREVASGAAAVWVTHDADLARSVRQVLVLREGQVAPASRKALEERGLPHGRASLPRIARSEADFSRVPTRPRIEFRDVEFAFAAGTPFVRRVFSRLSLRLWPGEVVAVLGPSGAGKSTFARLAAGLLKPSGGELLWDGVSHPRGFPEELRRKIAYVPQFPEDLFLTSAVLDEVAIGLRERGVPPDEAERRAKEHLLAWGIGEELWDRSPRHLSTGERRRTVLAAIFAGEPEVVFLDEPTIGLDASGRALLLDLLSAYALPASSRLLVFVTHDREVAFRLATRVLFLGRKGDEGTEILFDGPPDALRLFLQGQPGWCGGGTGDLVRNLAPVRRGER</sequence>
<keyword evidence="4" id="KW-1003">Cell membrane</keyword>
<dbReference type="InterPro" id="IPR003439">
    <property type="entry name" value="ABC_transporter-like_ATP-bd"/>
</dbReference>
<evidence type="ECO:0000259" key="9">
    <source>
        <dbReference type="PROSITE" id="PS50893"/>
    </source>
</evidence>
<dbReference type="AlphaFoldDB" id="A0A2T5G6Y8"/>
<comment type="subcellular location">
    <subcellularLocation>
        <location evidence="1">Cell membrane</location>
        <topology evidence="1">Peripheral membrane protein</topology>
    </subcellularLocation>
</comment>
<dbReference type="PROSITE" id="PS50893">
    <property type="entry name" value="ABC_TRANSPORTER_2"/>
    <property type="match status" value="2"/>
</dbReference>
<dbReference type="InterPro" id="IPR050095">
    <property type="entry name" value="ECF_ABC_transporter_ATP-bd"/>
</dbReference>
<dbReference type="SUPFAM" id="SSF52540">
    <property type="entry name" value="P-loop containing nucleoside triphosphate hydrolases"/>
    <property type="match status" value="2"/>
</dbReference>
<keyword evidence="3" id="KW-0813">Transport</keyword>
<feature type="domain" description="ABC transporter" evidence="9">
    <location>
        <begin position="257"/>
        <end position="497"/>
    </location>
</feature>
<dbReference type="InterPro" id="IPR017871">
    <property type="entry name" value="ABC_transporter-like_CS"/>
</dbReference>
<feature type="domain" description="ABC transporter" evidence="9">
    <location>
        <begin position="5"/>
        <end position="240"/>
    </location>
</feature>
<dbReference type="GO" id="GO:0005524">
    <property type="term" value="F:ATP binding"/>
    <property type="evidence" value="ECO:0007669"/>
    <property type="project" value="UniProtKB-KW"/>
</dbReference>
<evidence type="ECO:0000313" key="10">
    <source>
        <dbReference type="EMBL" id="PTQ51950.1"/>
    </source>
</evidence>
<reference evidence="10 11" key="1">
    <citation type="submission" date="2017-08" db="EMBL/GenBank/DDBJ databases">
        <title>Burning lignite coal seam in the remote Altai Mountains harbors a hydrogen-driven thermophilic microbial community.</title>
        <authorList>
            <person name="Kadnikov V.V."/>
            <person name="Mardanov A.V."/>
            <person name="Ivasenko D."/>
            <person name="Beletsky A.V."/>
            <person name="Karnachuk O.V."/>
            <person name="Ravin N.V."/>
        </authorList>
    </citation>
    <scope>NUCLEOTIDE SEQUENCE [LARGE SCALE GENOMIC DNA]</scope>
    <source>
        <strain evidence="10">AL31</strain>
    </source>
</reference>
<dbReference type="EMBL" id="PEBW01000003">
    <property type="protein sequence ID" value="PTQ51950.1"/>
    <property type="molecule type" value="Genomic_DNA"/>
</dbReference>
<dbReference type="Gene3D" id="3.40.50.300">
    <property type="entry name" value="P-loop containing nucleotide triphosphate hydrolases"/>
    <property type="match status" value="2"/>
</dbReference>
<dbReference type="Pfam" id="PF00005">
    <property type="entry name" value="ABC_tran"/>
    <property type="match status" value="2"/>
</dbReference>
<keyword evidence="5" id="KW-0547">Nucleotide-binding</keyword>
<name>A0A2T5G6Y8_9BACL</name>
<organism evidence="10 11">
    <name type="scientific">Brockia lithotrophica</name>
    <dbReference type="NCBI Taxonomy" id="933949"/>
    <lineage>
        <taxon>Bacteria</taxon>
        <taxon>Bacillati</taxon>
        <taxon>Bacillota</taxon>
        <taxon>Bacilli</taxon>
        <taxon>Bacillales</taxon>
        <taxon>Bacillales Family X. Incertae Sedis</taxon>
        <taxon>Brockia</taxon>
    </lineage>
</organism>
<dbReference type="CDD" id="cd03225">
    <property type="entry name" value="ABC_cobalt_CbiO_domain1"/>
    <property type="match status" value="2"/>
</dbReference>
<accession>A0A2T5G6Y8</accession>
<keyword evidence="6" id="KW-0067">ATP-binding</keyword>
<evidence type="ECO:0000256" key="8">
    <source>
        <dbReference type="ARBA" id="ARBA00023136"/>
    </source>
</evidence>
<dbReference type="GO" id="GO:0016887">
    <property type="term" value="F:ATP hydrolysis activity"/>
    <property type="evidence" value="ECO:0007669"/>
    <property type="project" value="InterPro"/>
</dbReference>
<evidence type="ECO:0000256" key="7">
    <source>
        <dbReference type="ARBA" id="ARBA00022967"/>
    </source>
</evidence>
<comment type="caution">
    <text evidence="10">The sequence shown here is derived from an EMBL/GenBank/DDBJ whole genome shotgun (WGS) entry which is preliminary data.</text>
</comment>
<dbReference type="PANTHER" id="PTHR43553:SF24">
    <property type="entry name" value="ENERGY-COUPLING FACTOR TRANSPORTER ATP-BINDING PROTEIN ECFA1"/>
    <property type="match status" value="1"/>
</dbReference>
<keyword evidence="7" id="KW-1278">Translocase</keyword>
<protein>
    <submittedName>
        <fullName evidence="10">Module of ECF transporter</fullName>
    </submittedName>
</protein>
<evidence type="ECO:0000256" key="1">
    <source>
        <dbReference type="ARBA" id="ARBA00004202"/>
    </source>
</evidence>
<evidence type="ECO:0000256" key="4">
    <source>
        <dbReference type="ARBA" id="ARBA00022475"/>
    </source>
</evidence>
<proteinExistence type="inferred from homology"/>
<dbReference type="InterPro" id="IPR003593">
    <property type="entry name" value="AAA+_ATPase"/>
</dbReference>
<dbReference type="GO" id="GO:0042626">
    <property type="term" value="F:ATPase-coupled transmembrane transporter activity"/>
    <property type="evidence" value="ECO:0007669"/>
    <property type="project" value="TreeGrafter"/>
</dbReference>
<evidence type="ECO:0000256" key="3">
    <source>
        <dbReference type="ARBA" id="ARBA00022448"/>
    </source>
</evidence>
<dbReference type="PANTHER" id="PTHR43553">
    <property type="entry name" value="HEAVY METAL TRANSPORTER"/>
    <property type="match status" value="1"/>
</dbReference>
<dbReference type="Proteomes" id="UP000244016">
    <property type="component" value="Unassembled WGS sequence"/>
</dbReference>
<dbReference type="GO" id="GO:0043190">
    <property type="term" value="C:ATP-binding cassette (ABC) transporter complex"/>
    <property type="evidence" value="ECO:0007669"/>
    <property type="project" value="TreeGrafter"/>
</dbReference>
<dbReference type="InterPro" id="IPR015856">
    <property type="entry name" value="ABC_transpr_CbiO/EcfA_su"/>
</dbReference>
<evidence type="ECO:0000256" key="5">
    <source>
        <dbReference type="ARBA" id="ARBA00022741"/>
    </source>
</evidence>
<gene>
    <name evidence="10" type="ORF">BLITH_0917</name>
</gene>
<comment type="similarity">
    <text evidence="2">Belongs to the ABC transporter superfamily.</text>
</comment>
<dbReference type="InterPro" id="IPR027417">
    <property type="entry name" value="P-loop_NTPase"/>
</dbReference>
<keyword evidence="8" id="KW-0472">Membrane</keyword>
<evidence type="ECO:0000256" key="2">
    <source>
        <dbReference type="ARBA" id="ARBA00005417"/>
    </source>
</evidence>